<reference evidence="2" key="1">
    <citation type="submission" date="2024-05" db="EMBL/GenBank/DDBJ databases">
        <title>Herbiconiux sp. A18JL235.</title>
        <authorList>
            <person name="Zhang G."/>
        </authorList>
    </citation>
    <scope>NUCLEOTIDE SEQUENCE</scope>
    <source>
        <strain evidence="2">A18JL235</strain>
    </source>
</reference>
<dbReference type="EMBL" id="CP162511">
    <property type="protein sequence ID" value="XDI06054.1"/>
    <property type="molecule type" value="Genomic_DNA"/>
</dbReference>
<dbReference type="RefSeq" id="WP_368498443.1">
    <property type="nucleotide sequence ID" value="NZ_CP162511.1"/>
</dbReference>
<dbReference type="AlphaFoldDB" id="A0AB39BIJ9"/>
<evidence type="ECO:0000313" key="2">
    <source>
        <dbReference type="EMBL" id="XDI06054.1"/>
    </source>
</evidence>
<dbReference type="PANTHER" id="PTHR37017:SF11">
    <property type="entry name" value="ESTERASE_LIPASE_THIOESTERASE DOMAIN-CONTAINING PROTEIN"/>
    <property type="match status" value="1"/>
</dbReference>
<dbReference type="PANTHER" id="PTHR37017">
    <property type="entry name" value="AB HYDROLASE-1 DOMAIN-CONTAINING PROTEIN-RELATED"/>
    <property type="match status" value="1"/>
</dbReference>
<dbReference type="GO" id="GO:0016787">
    <property type="term" value="F:hydrolase activity"/>
    <property type="evidence" value="ECO:0007669"/>
    <property type="project" value="UniProtKB-KW"/>
</dbReference>
<dbReference type="InterPro" id="IPR029058">
    <property type="entry name" value="AB_hydrolase_fold"/>
</dbReference>
<dbReference type="Gene3D" id="3.40.50.1820">
    <property type="entry name" value="alpha/beta hydrolase"/>
    <property type="match status" value="1"/>
</dbReference>
<dbReference type="InterPro" id="IPR000073">
    <property type="entry name" value="AB_hydrolase_1"/>
</dbReference>
<dbReference type="Pfam" id="PF12697">
    <property type="entry name" value="Abhydrolase_6"/>
    <property type="match status" value="1"/>
</dbReference>
<proteinExistence type="predicted"/>
<evidence type="ECO:0000259" key="1">
    <source>
        <dbReference type="Pfam" id="PF12697"/>
    </source>
</evidence>
<gene>
    <name evidence="2" type="ORF">ABFY20_02845</name>
</gene>
<organism evidence="2">
    <name type="scientific">Herbiconiux sp. A18JL235</name>
    <dbReference type="NCBI Taxonomy" id="3152363"/>
    <lineage>
        <taxon>Bacteria</taxon>
        <taxon>Bacillati</taxon>
        <taxon>Actinomycetota</taxon>
        <taxon>Actinomycetes</taxon>
        <taxon>Micrococcales</taxon>
        <taxon>Microbacteriaceae</taxon>
        <taxon>Herbiconiux</taxon>
    </lineage>
</organism>
<name>A0AB39BIJ9_9MICO</name>
<feature type="domain" description="AB hydrolase-1" evidence="1">
    <location>
        <begin position="5"/>
        <end position="229"/>
    </location>
</feature>
<accession>A0AB39BIJ9</accession>
<keyword evidence="2" id="KW-0378">Hydrolase</keyword>
<dbReference type="SUPFAM" id="SSF53474">
    <property type="entry name" value="alpha/beta-Hydrolases"/>
    <property type="match status" value="1"/>
</dbReference>
<sequence length="236" mass="25419">MNVTVVFVAGFWLPGSSWEEAVAPVRDAGYTVLTPTLSGLNSVDDDRSGITLATHVAEVRELVEAIDPAEQVVLVGHSGGGAIIHAVVDALPGRIARAIYVDSWPTADGVAINAELPAEGDGVPLPDWDAFGEVDLRDLDDELREHFRQIAVPQPVRVARDEQQLSDTARYEVPITLIATTFTGEELDGYIESGHPMFAEFPPMRSVTVIELPTGHWPQLTRPRALADALLTALPG</sequence>
<dbReference type="InterPro" id="IPR052897">
    <property type="entry name" value="Sec-Metab_Biosynth_Hydrolase"/>
</dbReference>
<protein>
    <submittedName>
        <fullName evidence="2">Alpha/beta fold hydrolase</fullName>
    </submittedName>
</protein>